<reference evidence="2 3" key="1">
    <citation type="submission" date="2021-03" db="EMBL/GenBank/DDBJ databases">
        <authorList>
            <person name="King G.J."/>
            <person name="Bancroft I."/>
            <person name="Baten A."/>
            <person name="Bloomfield J."/>
            <person name="Borpatragohain P."/>
            <person name="He Z."/>
            <person name="Irish N."/>
            <person name="Irwin J."/>
            <person name="Liu K."/>
            <person name="Mauleon R.P."/>
            <person name="Moore J."/>
            <person name="Morris R."/>
            <person name="Ostergaard L."/>
            <person name="Wang B."/>
            <person name="Wells R."/>
        </authorList>
    </citation>
    <scope>NUCLEOTIDE SEQUENCE [LARGE SCALE GENOMIC DNA]</scope>
    <source>
        <strain evidence="2">R-o-18</strain>
        <tissue evidence="2">Leaf</tissue>
    </source>
</reference>
<evidence type="ECO:0000313" key="3">
    <source>
        <dbReference type="Proteomes" id="UP000823674"/>
    </source>
</evidence>
<feature type="region of interest" description="Disordered" evidence="1">
    <location>
        <begin position="69"/>
        <end position="110"/>
    </location>
</feature>
<comment type="caution">
    <text evidence="2">The sequence shown here is derived from an EMBL/GenBank/DDBJ whole genome shotgun (WGS) entry which is preliminary data.</text>
</comment>
<name>A0ABQ7M3E1_BRACM</name>
<organism evidence="2 3">
    <name type="scientific">Brassica rapa subsp. trilocularis</name>
    <dbReference type="NCBI Taxonomy" id="1813537"/>
    <lineage>
        <taxon>Eukaryota</taxon>
        <taxon>Viridiplantae</taxon>
        <taxon>Streptophyta</taxon>
        <taxon>Embryophyta</taxon>
        <taxon>Tracheophyta</taxon>
        <taxon>Spermatophyta</taxon>
        <taxon>Magnoliopsida</taxon>
        <taxon>eudicotyledons</taxon>
        <taxon>Gunneridae</taxon>
        <taxon>Pentapetalae</taxon>
        <taxon>rosids</taxon>
        <taxon>malvids</taxon>
        <taxon>Brassicales</taxon>
        <taxon>Brassicaceae</taxon>
        <taxon>Brassiceae</taxon>
        <taxon>Brassica</taxon>
    </lineage>
</organism>
<keyword evidence="3" id="KW-1185">Reference proteome</keyword>
<protein>
    <submittedName>
        <fullName evidence="2">Uncharacterized protein</fullName>
    </submittedName>
</protein>
<dbReference type="EMBL" id="JADBGQ010000006">
    <property type="protein sequence ID" value="KAG5393117.1"/>
    <property type="molecule type" value="Genomic_DNA"/>
</dbReference>
<proteinExistence type="predicted"/>
<sequence>MEDDEHTAPPIRIAYRIFTIGEEPIGVRITLYLKPYAIWQILNAEEVDTIRGSPFGKIAAISHNETRSLGLNGGKGIPSDVHTKGQTPRNSPEKMRLNEGQGVQSDVAIL</sequence>
<evidence type="ECO:0000313" key="2">
    <source>
        <dbReference type="EMBL" id="KAG5393117.1"/>
    </source>
</evidence>
<evidence type="ECO:0000256" key="1">
    <source>
        <dbReference type="SAM" id="MobiDB-lite"/>
    </source>
</evidence>
<accession>A0ABQ7M3E1</accession>
<gene>
    <name evidence="2" type="primary">A06g503810.1_BraROA</name>
    <name evidence="2" type="ORF">IGI04_023080</name>
</gene>
<dbReference type="Proteomes" id="UP000823674">
    <property type="component" value="Chromosome A06"/>
</dbReference>